<dbReference type="Proteomes" id="UP000053820">
    <property type="component" value="Unassembled WGS sequence"/>
</dbReference>
<proteinExistence type="predicted"/>
<evidence type="ECO:0008006" key="4">
    <source>
        <dbReference type="Google" id="ProtNLM"/>
    </source>
</evidence>
<dbReference type="OrthoDB" id="2676372at2759"/>
<organism evidence="2 3">
    <name type="scientific">Hydnomerulius pinastri MD-312</name>
    <dbReference type="NCBI Taxonomy" id="994086"/>
    <lineage>
        <taxon>Eukaryota</taxon>
        <taxon>Fungi</taxon>
        <taxon>Dikarya</taxon>
        <taxon>Basidiomycota</taxon>
        <taxon>Agaricomycotina</taxon>
        <taxon>Agaricomycetes</taxon>
        <taxon>Agaricomycetidae</taxon>
        <taxon>Boletales</taxon>
        <taxon>Boletales incertae sedis</taxon>
        <taxon>Leucogyrophana</taxon>
    </lineage>
</organism>
<name>A0A0C9W6C5_9AGAM</name>
<dbReference type="EMBL" id="KN839962">
    <property type="protein sequence ID" value="KIJ58261.1"/>
    <property type="molecule type" value="Genomic_DNA"/>
</dbReference>
<evidence type="ECO:0000256" key="1">
    <source>
        <dbReference type="SAM" id="MobiDB-lite"/>
    </source>
</evidence>
<dbReference type="Gene3D" id="3.30.160.60">
    <property type="entry name" value="Classic Zinc Finger"/>
    <property type="match status" value="1"/>
</dbReference>
<protein>
    <recommendedName>
        <fullName evidence="4">C2H2-type domain-containing protein</fullName>
    </recommendedName>
</protein>
<evidence type="ECO:0000313" key="2">
    <source>
        <dbReference type="EMBL" id="KIJ58261.1"/>
    </source>
</evidence>
<feature type="region of interest" description="Disordered" evidence="1">
    <location>
        <begin position="1"/>
        <end position="46"/>
    </location>
</feature>
<sequence>MDSVNNNHSLNHDAPRDPTMLLGSPQRSSSSSRNTARETRWPANLYQVPPKRQLRRRHEGWTRAINIDGMQIDVEEIRYGASRPTGIISVHKCQWGTPDTPCDMWVIGDKAIVGSHLRKWHKHNRQGGRVACQWQGCGKRMRKDSLNRHVVSIHLGETFICDGCGAESVRKDVHNQHTEDCEECGGMDAQVTYQVETRVINARAALGSQ</sequence>
<accession>A0A0C9W6C5</accession>
<gene>
    <name evidence="2" type="ORF">HYDPIDRAFT_119742</name>
</gene>
<dbReference type="AlphaFoldDB" id="A0A0C9W6C5"/>
<dbReference type="HOGENOM" id="CLU_1315546_0_0_1"/>
<keyword evidence="3" id="KW-1185">Reference proteome</keyword>
<reference evidence="2 3" key="1">
    <citation type="submission" date="2014-04" db="EMBL/GenBank/DDBJ databases">
        <title>Evolutionary Origins and Diversification of the Mycorrhizal Mutualists.</title>
        <authorList>
            <consortium name="DOE Joint Genome Institute"/>
            <consortium name="Mycorrhizal Genomics Consortium"/>
            <person name="Kohler A."/>
            <person name="Kuo A."/>
            <person name="Nagy L.G."/>
            <person name="Floudas D."/>
            <person name="Copeland A."/>
            <person name="Barry K.W."/>
            <person name="Cichocki N."/>
            <person name="Veneault-Fourrey C."/>
            <person name="LaButti K."/>
            <person name="Lindquist E.A."/>
            <person name="Lipzen A."/>
            <person name="Lundell T."/>
            <person name="Morin E."/>
            <person name="Murat C."/>
            <person name="Riley R."/>
            <person name="Ohm R."/>
            <person name="Sun H."/>
            <person name="Tunlid A."/>
            <person name="Henrissat B."/>
            <person name="Grigoriev I.V."/>
            <person name="Hibbett D.S."/>
            <person name="Martin F."/>
        </authorList>
    </citation>
    <scope>NUCLEOTIDE SEQUENCE [LARGE SCALE GENOMIC DNA]</scope>
    <source>
        <strain evidence="2 3">MD-312</strain>
    </source>
</reference>
<evidence type="ECO:0000313" key="3">
    <source>
        <dbReference type="Proteomes" id="UP000053820"/>
    </source>
</evidence>